<dbReference type="RefSeq" id="WP_377785951.1">
    <property type="nucleotide sequence ID" value="NZ_JBHUOC010000001.1"/>
</dbReference>
<dbReference type="InterPro" id="IPR014188">
    <property type="entry name" value="Acrylyl-CoA_reductase_AcuI"/>
</dbReference>
<dbReference type="InterPro" id="IPR013154">
    <property type="entry name" value="ADH-like_N"/>
</dbReference>
<dbReference type="EMBL" id="JAUFRC010000001">
    <property type="protein sequence ID" value="MDN3711218.1"/>
    <property type="molecule type" value="Genomic_DNA"/>
</dbReference>
<dbReference type="Gene3D" id="3.40.50.720">
    <property type="entry name" value="NAD(P)-binding Rossmann-like Domain"/>
    <property type="match status" value="1"/>
</dbReference>
<gene>
    <name evidence="3" type="ORF">QWZ10_04125</name>
</gene>
<dbReference type="InterPro" id="IPR013149">
    <property type="entry name" value="ADH-like_C"/>
</dbReference>
<dbReference type="SUPFAM" id="SSF50129">
    <property type="entry name" value="GroES-like"/>
    <property type="match status" value="1"/>
</dbReference>
<dbReference type="CDD" id="cd08288">
    <property type="entry name" value="MDR_yhdh"/>
    <property type="match status" value="1"/>
</dbReference>
<dbReference type="InterPro" id="IPR051397">
    <property type="entry name" value="Zn-ADH-like_protein"/>
</dbReference>
<dbReference type="PANTHER" id="PTHR43677:SF1">
    <property type="entry name" value="ACRYLYL-COA REDUCTASE ACUI-RELATED"/>
    <property type="match status" value="1"/>
</dbReference>
<dbReference type="InterPro" id="IPR011032">
    <property type="entry name" value="GroES-like_sf"/>
</dbReference>
<feature type="region of interest" description="Disordered" evidence="1">
    <location>
        <begin position="35"/>
        <end position="59"/>
    </location>
</feature>
<evidence type="ECO:0000313" key="3">
    <source>
        <dbReference type="EMBL" id="MDN3711218.1"/>
    </source>
</evidence>
<accession>A0ABT8D5P4</accession>
<keyword evidence="4" id="KW-1185">Reference proteome</keyword>
<dbReference type="SUPFAM" id="SSF51735">
    <property type="entry name" value="NAD(P)-binding Rossmann-fold domains"/>
    <property type="match status" value="1"/>
</dbReference>
<dbReference type="GO" id="GO:0016491">
    <property type="term" value="F:oxidoreductase activity"/>
    <property type="evidence" value="ECO:0007669"/>
    <property type="project" value="UniProtKB-KW"/>
</dbReference>
<dbReference type="Proteomes" id="UP001243846">
    <property type="component" value="Unassembled WGS sequence"/>
</dbReference>
<protein>
    <submittedName>
        <fullName evidence="3">MDR family oxidoreductase</fullName>
        <ecNumber evidence="3">1.-.-.-</ecNumber>
    </submittedName>
</protein>
<evidence type="ECO:0000256" key="1">
    <source>
        <dbReference type="SAM" id="MobiDB-lite"/>
    </source>
</evidence>
<dbReference type="Pfam" id="PF00107">
    <property type="entry name" value="ADH_zinc_N"/>
    <property type="match status" value="1"/>
</dbReference>
<reference evidence="4" key="1">
    <citation type="journal article" date="2019" name="Int. J. Syst. Evol. Microbiol.">
        <title>The Global Catalogue of Microorganisms (GCM) 10K type strain sequencing project: providing services to taxonomists for standard genome sequencing and annotation.</title>
        <authorList>
            <consortium name="The Broad Institute Genomics Platform"/>
            <consortium name="The Broad Institute Genome Sequencing Center for Infectious Disease"/>
            <person name="Wu L."/>
            <person name="Ma J."/>
        </authorList>
    </citation>
    <scope>NUCLEOTIDE SEQUENCE [LARGE SCALE GENOMIC DNA]</scope>
    <source>
        <strain evidence="4">CECT 8482</strain>
    </source>
</reference>
<dbReference type="Gene3D" id="3.90.180.10">
    <property type="entry name" value="Medium-chain alcohol dehydrogenases, catalytic domain"/>
    <property type="match status" value="1"/>
</dbReference>
<sequence>MAGEIRLSWHKAEGTGRSAALVAGRPAFLGAARFQRKRHGHDDRQRLSGACDPRGGGKRQAGLETLTRADLPANDVLVEISHSSLNYKDGLAIAGTIPIARRLPMVAGIDLAGVVVESGVAGWKAGDQVLVNGWGLSETEWGGYSRYQSIKAAHLTRLPAGFSPAEAMAIGTAGYTAALCAIALEDWGKITPGEGEVLVTGAAGGVGTVAIALLARRGYRVIAATGRESQHGFLESLGAKGFVARADLAEAGRPLQAERWSGALDAVGSHTLANVLAQTVYGGAVAACGLAQGMDLPSSVMPFILRGLALLGVDSVMAPQAKRDRAWDYLDRHLDRGLLAALTTTAPLADVPKLAEAILKGETRGRYVIEIG</sequence>
<dbReference type="InterPro" id="IPR020843">
    <property type="entry name" value="ER"/>
</dbReference>
<dbReference type="Pfam" id="PF08240">
    <property type="entry name" value="ADH_N"/>
    <property type="match status" value="1"/>
</dbReference>
<organism evidence="3 4">
    <name type="scientific">Paracoccus cavernae</name>
    <dbReference type="NCBI Taxonomy" id="1571207"/>
    <lineage>
        <taxon>Bacteria</taxon>
        <taxon>Pseudomonadati</taxon>
        <taxon>Pseudomonadota</taxon>
        <taxon>Alphaproteobacteria</taxon>
        <taxon>Rhodobacterales</taxon>
        <taxon>Paracoccaceae</taxon>
        <taxon>Paracoccus</taxon>
    </lineage>
</organism>
<dbReference type="InterPro" id="IPR036291">
    <property type="entry name" value="NAD(P)-bd_dom_sf"/>
</dbReference>
<dbReference type="NCBIfam" id="TIGR02823">
    <property type="entry name" value="oxido_YhdH"/>
    <property type="match status" value="1"/>
</dbReference>
<dbReference type="SMART" id="SM00829">
    <property type="entry name" value="PKS_ER"/>
    <property type="match status" value="1"/>
</dbReference>
<keyword evidence="3" id="KW-0560">Oxidoreductase</keyword>
<feature type="domain" description="Enoyl reductase (ER)" evidence="2">
    <location>
        <begin position="61"/>
        <end position="369"/>
    </location>
</feature>
<name>A0ABT8D5P4_9RHOB</name>
<evidence type="ECO:0000313" key="4">
    <source>
        <dbReference type="Proteomes" id="UP001243846"/>
    </source>
</evidence>
<dbReference type="PANTHER" id="PTHR43677">
    <property type="entry name" value="SHORT-CHAIN DEHYDROGENASE/REDUCTASE"/>
    <property type="match status" value="1"/>
</dbReference>
<dbReference type="EC" id="1.-.-.-" evidence="3"/>
<comment type="caution">
    <text evidence="3">The sequence shown here is derived from an EMBL/GenBank/DDBJ whole genome shotgun (WGS) entry which is preliminary data.</text>
</comment>
<proteinExistence type="predicted"/>
<evidence type="ECO:0000259" key="2">
    <source>
        <dbReference type="SMART" id="SM00829"/>
    </source>
</evidence>